<sequence>MVGTATGSEDGLAVRESGPDMEAPGKRGRMKGRMKGTRCQRIGRHRQKLRDDADHGWKIKRSLVP</sequence>
<evidence type="ECO:0000313" key="2">
    <source>
        <dbReference type="EMBL" id="SPD64456.1"/>
    </source>
</evidence>
<reference evidence="2 3" key="1">
    <citation type="submission" date="2018-01" db="EMBL/GenBank/DDBJ databases">
        <authorList>
            <person name="Clerissi C."/>
        </authorList>
    </citation>
    <scope>NUCLEOTIDE SEQUENCE [LARGE SCALE GENOMIC DNA]</scope>
    <source>
        <strain evidence="2">Cupriavidus taiwanensis SWF 66322</strain>
    </source>
</reference>
<gene>
    <name evidence="2" type="ORF">CBM2636_11473</name>
</gene>
<dbReference type="Proteomes" id="UP000254259">
    <property type="component" value="Chromosome CBM2636"/>
</dbReference>
<dbReference type="EMBL" id="LT984813">
    <property type="protein sequence ID" value="SPD64456.1"/>
    <property type="molecule type" value="Genomic_DNA"/>
</dbReference>
<feature type="compositionally biased region" description="Basic residues" evidence="1">
    <location>
        <begin position="26"/>
        <end position="48"/>
    </location>
</feature>
<accession>A0A9Q7UTM6</accession>
<name>A0A9Q7UTM6_9BURK</name>
<evidence type="ECO:0000313" key="3">
    <source>
        <dbReference type="Proteomes" id="UP000254259"/>
    </source>
</evidence>
<organism evidence="2 3">
    <name type="scientific">Cupriavidus taiwanensis</name>
    <dbReference type="NCBI Taxonomy" id="164546"/>
    <lineage>
        <taxon>Bacteria</taxon>
        <taxon>Pseudomonadati</taxon>
        <taxon>Pseudomonadota</taxon>
        <taxon>Betaproteobacteria</taxon>
        <taxon>Burkholderiales</taxon>
        <taxon>Burkholderiaceae</taxon>
        <taxon>Cupriavidus</taxon>
    </lineage>
</organism>
<proteinExistence type="predicted"/>
<dbReference type="AlphaFoldDB" id="A0A9Q7UTM6"/>
<evidence type="ECO:0000256" key="1">
    <source>
        <dbReference type="SAM" id="MobiDB-lite"/>
    </source>
</evidence>
<feature type="region of interest" description="Disordered" evidence="1">
    <location>
        <begin position="1"/>
        <end position="65"/>
    </location>
</feature>
<protein>
    <submittedName>
        <fullName evidence="2">Uncharacterized protein</fullName>
    </submittedName>
</protein>